<accession>A0A7J8T9S0</accession>
<proteinExistence type="predicted"/>
<dbReference type="EMBL" id="JABFAC010239827">
    <property type="protein sequence ID" value="MBA0634910.1"/>
    <property type="molecule type" value="Genomic_DNA"/>
</dbReference>
<gene>
    <name evidence="2" type="ORF">Godav_022404</name>
</gene>
<feature type="region of interest" description="Disordered" evidence="1">
    <location>
        <begin position="1"/>
        <end position="22"/>
    </location>
</feature>
<dbReference type="AlphaFoldDB" id="A0A7J8T9S0"/>
<reference evidence="2 3" key="1">
    <citation type="journal article" date="2019" name="Genome Biol. Evol.">
        <title>Insights into the evolution of the New World diploid cottons (Gossypium, subgenus Houzingenia) based on genome sequencing.</title>
        <authorList>
            <person name="Grover C.E."/>
            <person name="Arick M.A. 2nd"/>
            <person name="Thrash A."/>
            <person name="Conover J.L."/>
            <person name="Sanders W.S."/>
            <person name="Peterson D.G."/>
            <person name="Frelichowski J.E."/>
            <person name="Scheffler J.A."/>
            <person name="Scheffler B.E."/>
            <person name="Wendel J.F."/>
        </authorList>
    </citation>
    <scope>NUCLEOTIDE SEQUENCE [LARGE SCALE GENOMIC DNA]</scope>
    <source>
        <strain evidence="2">27</strain>
        <tissue evidence="2">Leaf</tissue>
    </source>
</reference>
<keyword evidence="3" id="KW-1185">Reference proteome</keyword>
<feature type="compositionally biased region" description="Pro residues" evidence="1">
    <location>
        <begin position="12"/>
        <end position="22"/>
    </location>
</feature>
<reference evidence="2" key="2">
    <citation type="submission" date="2020-04" db="EMBL/GenBank/DDBJ databases">
        <authorList>
            <person name="Grover C.E."/>
            <person name="Arick M.A. II"/>
            <person name="Thrash A."/>
            <person name="Conover J.L."/>
            <person name="Sanders W.S."/>
            <person name="Peterson D.G."/>
            <person name="Scheffler J.A."/>
            <person name="Scheffler B.E."/>
            <person name="Wendel J.F."/>
        </authorList>
    </citation>
    <scope>NUCLEOTIDE SEQUENCE</scope>
    <source>
        <strain evidence="2">27</strain>
        <tissue evidence="2">Leaf</tissue>
    </source>
</reference>
<evidence type="ECO:0000313" key="3">
    <source>
        <dbReference type="Proteomes" id="UP000593561"/>
    </source>
</evidence>
<evidence type="ECO:0000256" key="1">
    <source>
        <dbReference type="SAM" id="MobiDB-lite"/>
    </source>
</evidence>
<dbReference type="EMBL" id="JABFAC010239827">
    <property type="protein sequence ID" value="MBA0634909.1"/>
    <property type="molecule type" value="Genomic_DNA"/>
</dbReference>
<sequence>MHASMDEDFPSAFPPRYSPSQQ</sequence>
<comment type="caution">
    <text evidence="2">The sequence shown here is derived from an EMBL/GenBank/DDBJ whole genome shotgun (WGS) entry which is preliminary data.</text>
</comment>
<dbReference type="Proteomes" id="UP000593561">
    <property type="component" value="Unassembled WGS sequence"/>
</dbReference>
<organism evidence="2 3">
    <name type="scientific">Gossypium davidsonii</name>
    <name type="common">Davidson's cotton</name>
    <name type="synonym">Gossypium klotzschianum subsp. davidsonii</name>
    <dbReference type="NCBI Taxonomy" id="34287"/>
    <lineage>
        <taxon>Eukaryota</taxon>
        <taxon>Viridiplantae</taxon>
        <taxon>Streptophyta</taxon>
        <taxon>Embryophyta</taxon>
        <taxon>Tracheophyta</taxon>
        <taxon>Spermatophyta</taxon>
        <taxon>Magnoliopsida</taxon>
        <taxon>eudicotyledons</taxon>
        <taxon>Gunneridae</taxon>
        <taxon>Pentapetalae</taxon>
        <taxon>rosids</taxon>
        <taxon>malvids</taxon>
        <taxon>Malvales</taxon>
        <taxon>Malvaceae</taxon>
        <taxon>Malvoideae</taxon>
        <taxon>Gossypium</taxon>
    </lineage>
</organism>
<evidence type="ECO:0000313" key="2">
    <source>
        <dbReference type="EMBL" id="MBA0634909.1"/>
    </source>
</evidence>
<name>A0A7J8T9S0_GOSDV</name>
<protein>
    <submittedName>
        <fullName evidence="2">Uncharacterized protein</fullName>
    </submittedName>
</protein>